<dbReference type="AlphaFoldDB" id="A0A6A4PUI6"/>
<accession>A0A6A4PUI6</accession>
<proteinExistence type="predicted"/>
<dbReference type="EMBL" id="WOCE01000010">
    <property type="protein sequence ID" value="KAE9605168.1"/>
    <property type="molecule type" value="Genomic_DNA"/>
</dbReference>
<protein>
    <submittedName>
        <fullName evidence="1">Uncharacterized protein</fullName>
    </submittedName>
</protein>
<sequence length="93" mass="10653">MDQKEPQVKVSWLPTTPAKLILRKPILKTVSTLFLLPKPSSFFRFFLAISSSSSSFFHFFFHSSSFFGLVSSIIKFDPLFNTLLFIRCVKSTP</sequence>
<comment type="caution">
    <text evidence="1">The sequence shown here is derived from an EMBL/GenBank/DDBJ whole genome shotgun (WGS) entry which is preliminary data.</text>
</comment>
<organism evidence="1 2">
    <name type="scientific">Lupinus albus</name>
    <name type="common">White lupine</name>
    <name type="synonym">Lupinus termis</name>
    <dbReference type="NCBI Taxonomy" id="3870"/>
    <lineage>
        <taxon>Eukaryota</taxon>
        <taxon>Viridiplantae</taxon>
        <taxon>Streptophyta</taxon>
        <taxon>Embryophyta</taxon>
        <taxon>Tracheophyta</taxon>
        <taxon>Spermatophyta</taxon>
        <taxon>Magnoliopsida</taxon>
        <taxon>eudicotyledons</taxon>
        <taxon>Gunneridae</taxon>
        <taxon>Pentapetalae</taxon>
        <taxon>rosids</taxon>
        <taxon>fabids</taxon>
        <taxon>Fabales</taxon>
        <taxon>Fabaceae</taxon>
        <taxon>Papilionoideae</taxon>
        <taxon>50 kb inversion clade</taxon>
        <taxon>genistoids sensu lato</taxon>
        <taxon>core genistoids</taxon>
        <taxon>Genisteae</taxon>
        <taxon>Lupinus</taxon>
    </lineage>
</organism>
<evidence type="ECO:0000313" key="1">
    <source>
        <dbReference type="EMBL" id="KAE9605168.1"/>
    </source>
</evidence>
<gene>
    <name evidence="1" type="ORF">Lalb_Chr10g0094421</name>
</gene>
<reference evidence="2" key="1">
    <citation type="journal article" date="2020" name="Nat. Commun.">
        <title>Genome sequence of the cluster root forming white lupin.</title>
        <authorList>
            <person name="Hufnagel B."/>
            <person name="Marques A."/>
            <person name="Soriano A."/>
            <person name="Marques L."/>
            <person name="Divol F."/>
            <person name="Doumas P."/>
            <person name="Sallet E."/>
            <person name="Mancinotti D."/>
            <person name="Carrere S."/>
            <person name="Marande W."/>
            <person name="Arribat S."/>
            <person name="Keller J."/>
            <person name="Huneau C."/>
            <person name="Blein T."/>
            <person name="Aime D."/>
            <person name="Laguerre M."/>
            <person name="Taylor J."/>
            <person name="Schubert V."/>
            <person name="Nelson M."/>
            <person name="Geu-Flores F."/>
            <person name="Crespi M."/>
            <person name="Gallardo-Guerrero K."/>
            <person name="Delaux P.-M."/>
            <person name="Salse J."/>
            <person name="Berges H."/>
            <person name="Guyot R."/>
            <person name="Gouzy J."/>
            <person name="Peret B."/>
        </authorList>
    </citation>
    <scope>NUCLEOTIDE SEQUENCE [LARGE SCALE GENOMIC DNA]</scope>
    <source>
        <strain evidence="2">cv. Amiga</strain>
    </source>
</reference>
<evidence type="ECO:0000313" key="2">
    <source>
        <dbReference type="Proteomes" id="UP000447434"/>
    </source>
</evidence>
<keyword evidence="2" id="KW-1185">Reference proteome</keyword>
<name>A0A6A4PUI6_LUPAL</name>
<dbReference type="Proteomes" id="UP000447434">
    <property type="component" value="Chromosome 10"/>
</dbReference>